<keyword evidence="3" id="KW-0378">Hydrolase</keyword>
<sequence length="232" mass="26451">MKFLLPLLFLAAPLFAEPAAQAEPNQLSAEEKEAGWELLFDGKTIEHFRNYKKEGVKDAWQVQDGVLILTKKGGGDIITKKEFEAFELTLDYKISKEGNSGLMFHVQEISEKPWHTGAEIQIQDNVDGHDPEKSGWLYQLYKPEPIVDATNPAGEWNTLRILITPEKCVHWMNGTKYVEYVKGSEDWNERVAASKFADKPHFGKPTKGHLCLQDHGNIVSFRNIKVREIEEK</sequence>
<reference evidence="3" key="2">
    <citation type="submission" date="2020-09" db="EMBL/GenBank/DDBJ databases">
        <authorList>
            <person name="Sun Q."/>
            <person name="Kim S."/>
        </authorList>
    </citation>
    <scope>NUCLEOTIDE SEQUENCE</scope>
    <source>
        <strain evidence="3">KCTC 12988</strain>
    </source>
</reference>
<reference evidence="3" key="1">
    <citation type="journal article" date="2014" name="Int. J. Syst. Evol. Microbiol.">
        <title>Complete genome sequence of Corynebacterium casei LMG S-19264T (=DSM 44701T), isolated from a smear-ripened cheese.</title>
        <authorList>
            <consortium name="US DOE Joint Genome Institute (JGI-PGF)"/>
            <person name="Walter F."/>
            <person name="Albersmeier A."/>
            <person name="Kalinowski J."/>
            <person name="Ruckert C."/>
        </authorList>
    </citation>
    <scope>NUCLEOTIDE SEQUENCE</scope>
    <source>
        <strain evidence="3">KCTC 12988</strain>
    </source>
</reference>
<evidence type="ECO:0000259" key="2">
    <source>
        <dbReference type="Pfam" id="PF06439"/>
    </source>
</evidence>
<dbReference type="Proteomes" id="UP000644507">
    <property type="component" value="Unassembled WGS sequence"/>
</dbReference>
<dbReference type="Gene3D" id="2.60.120.560">
    <property type="entry name" value="Exo-inulinase, domain 1"/>
    <property type="match status" value="1"/>
</dbReference>
<organism evidence="3 4">
    <name type="scientific">Roseibacillus persicicus</name>
    <dbReference type="NCBI Taxonomy" id="454148"/>
    <lineage>
        <taxon>Bacteria</taxon>
        <taxon>Pseudomonadati</taxon>
        <taxon>Verrucomicrobiota</taxon>
        <taxon>Verrucomicrobiia</taxon>
        <taxon>Verrucomicrobiales</taxon>
        <taxon>Verrucomicrobiaceae</taxon>
        <taxon>Roseibacillus</taxon>
    </lineage>
</organism>
<dbReference type="InterPro" id="IPR010496">
    <property type="entry name" value="AL/BT2_dom"/>
</dbReference>
<dbReference type="AlphaFoldDB" id="A0A918TJF4"/>
<feature type="signal peptide" evidence="1">
    <location>
        <begin position="1"/>
        <end position="22"/>
    </location>
</feature>
<feature type="chain" id="PRO_5038024660" evidence="1">
    <location>
        <begin position="23"/>
        <end position="232"/>
    </location>
</feature>
<accession>A0A918TJF4</accession>
<protein>
    <submittedName>
        <fullName evidence="3">Glycosyl hydrolase</fullName>
    </submittedName>
</protein>
<proteinExistence type="predicted"/>
<evidence type="ECO:0000313" key="4">
    <source>
        <dbReference type="Proteomes" id="UP000644507"/>
    </source>
</evidence>
<gene>
    <name evidence="3" type="ORF">GCM10007100_12980</name>
</gene>
<keyword evidence="4" id="KW-1185">Reference proteome</keyword>
<keyword evidence="1" id="KW-0732">Signal</keyword>
<evidence type="ECO:0000313" key="3">
    <source>
        <dbReference type="EMBL" id="GHC48493.1"/>
    </source>
</evidence>
<comment type="caution">
    <text evidence="3">The sequence shown here is derived from an EMBL/GenBank/DDBJ whole genome shotgun (WGS) entry which is preliminary data.</text>
</comment>
<dbReference type="GO" id="GO:0016787">
    <property type="term" value="F:hydrolase activity"/>
    <property type="evidence" value="ECO:0007669"/>
    <property type="project" value="UniProtKB-KW"/>
</dbReference>
<dbReference type="RefSeq" id="WP_189568528.1">
    <property type="nucleotide sequence ID" value="NZ_BMXI01000004.1"/>
</dbReference>
<dbReference type="Pfam" id="PF06439">
    <property type="entry name" value="3keto-disac_hyd"/>
    <property type="match status" value="1"/>
</dbReference>
<name>A0A918TJF4_9BACT</name>
<dbReference type="EMBL" id="BMXI01000004">
    <property type="protein sequence ID" value="GHC48493.1"/>
    <property type="molecule type" value="Genomic_DNA"/>
</dbReference>
<feature type="domain" description="3-keto-alpha-glucoside-1,2-lyase/3-keto-2-hydroxy-glucal hydratase" evidence="2">
    <location>
        <begin position="35"/>
        <end position="227"/>
    </location>
</feature>
<evidence type="ECO:0000256" key="1">
    <source>
        <dbReference type="SAM" id="SignalP"/>
    </source>
</evidence>